<dbReference type="Pfam" id="PF00072">
    <property type="entry name" value="Response_reg"/>
    <property type="match status" value="1"/>
</dbReference>
<evidence type="ECO:0000313" key="6">
    <source>
        <dbReference type="EMBL" id="ADJ62747.1"/>
    </source>
</evidence>
<organism evidence="6 7">
    <name type="scientific">Herbaspirillum seropedicae (strain SmR1)</name>
    <dbReference type="NCBI Taxonomy" id="757424"/>
    <lineage>
        <taxon>Bacteria</taxon>
        <taxon>Pseudomonadati</taxon>
        <taxon>Pseudomonadota</taxon>
        <taxon>Betaproteobacteria</taxon>
        <taxon>Burkholderiales</taxon>
        <taxon>Oxalobacteraceae</taxon>
        <taxon>Herbaspirillum</taxon>
    </lineage>
</organism>
<dbReference type="Gene3D" id="3.40.50.2300">
    <property type="match status" value="1"/>
</dbReference>
<dbReference type="RefSeq" id="WP_013233253.1">
    <property type="nucleotide sequence ID" value="NC_014323.1"/>
</dbReference>
<dbReference type="HOGENOM" id="CLU_000445_90_8_4"/>
<evidence type="ECO:0000256" key="3">
    <source>
        <dbReference type="PROSITE-ProRule" id="PRU00169"/>
    </source>
</evidence>
<dbReference type="SUPFAM" id="SSF46894">
    <property type="entry name" value="C-terminal effector domain of the bipartite response regulators"/>
    <property type="match status" value="1"/>
</dbReference>
<evidence type="ECO:0000256" key="1">
    <source>
        <dbReference type="ARBA" id="ARBA00022553"/>
    </source>
</evidence>
<keyword evidence="2" id="KW-0238">DNA-binding</keyword>
<evidence type="ECO:0000313" key="7">
    <source>
        <dbReference type="Proteomes" id="UP000000329"/>
    </source>
</evidence>
<feature type="modified residue" description="4-aspartylphosphate" evidence="3">
    <location>
        <position position="58"/>
    </location>
</feature>
<dbReference type="AlphaFoldDB" id="D8INS7"/>
<proteinExistence type="predicted"/>
<dbReference type="PRINTS" id="PR00038">
    <property type="entry name" value="HTHLUXR"/>
</dbReference>
<dbReference type="EMBL" id="CP002039">
    <property type="protein sequence ID" value="ADJ62747.1"/>
    <property type="molecule type" value="Genomic_DNA"/>
</dbReference>
<dbReference type="PROSITE" id="PS50043">
    <property type="entry name" value="HTH_LUXR_2"/>
    <property type="match status" value="1"/>
</dbReference>
<reference evidence="6 7" key="1">
    <citation type="submission" date="2010-04" db="EMBL/GenBank/DDBJ databases">
        <title>The genome of Herbaspirillum seropedicae SmR1, an endophytic, nitrogen-fixing, plant-growth promoting beta-Proteobacteria.</title>
        <authorList>
            <person name="Pedrosa F.O."/>
            <person name="Monteiro R.A."/>
            <person name="Wassem R."/>
            <person name="Cruz L.M."/>
            <person name="Ayub R.A."/>
            <person name="Colauto N.B."/>
            <person name="Fernandez M.A."/>
            <person name="Fungaro M.H.P."/>
            <person name="Grisard E.C."/>
            <person name="Hungria M."/>
            <person name="Madeira H.M.F."/>
            <person name="Nodari R.O."/>
            <person name="Osaku C.A."/>
            <person name="Petzl-Erler M.L."/>
            <person name="Terenzi H."/>
            <person name="Vieira L.G.E."/>
            <person name="Almeida M.I.M."/>
            <person name="Alves L.R."/>
            <person name="Arantes O.M.N."/>
            <person name="Balsanelli E."/>
            <person name="Barcellos F.G."/>
            <person name="Baura V.A."/>
            <person name="Binde D.R."/>
            <person name="Campo R.J."/>
            <person name="Chubatsu L.S."/>
            <person name="Chueire L.M.O."/>
            <person name="Ciferri R.R."/>
            <person name="Correa L.C."/>
            <person name="da Conceicao Silva J.L."/>
            <person name="Dabul A.N.G."/>
            <person name="Dambros B.P."/>
            <person name="Faoro H."/>
            <person name="Favetti A."/>
            <person name="Friedermann G."/>
            <person name="Furlaneto M.C."/>
            <person name="Gasques L.S."/>
            <person name="Gimenes C.C.T."/>
            <person name="Gioppo N.M.R."/>
            <person name="Glienke-Blanco C."/>
            <person name="Godoy L.P."/>
            <person name="Guerra M.P."/>
            <person name="Karp S."/>
            <person name="Kava-Cordeiro V."/>
            <person name="Margarido V.P."/>
            <person name="Mathioni S.M."/>
            <person name="Menck-Soares M.A."/>
            <person name="Murace N.K."/>
            <person name="Nicolas M.F."/>
            <person name="Oliveira C.E.C."/>
            <person name="Pagnan N.A.B."/>
            <person name="Pamphile J.A."/>
            <person name="Patussi E.V."/>
            <person name="Pereira L.F.P."/>
            <person name="Pereira-Ferrari L."/>
            <person name="Pinto F.G.S."/>
            <person name="Precoma C."/>
            <person name="Prioli A.J."/>
            <person name="Prioli S.M.A.P."/>
            <person name="Raittz R.T."/>
            <person name="Ramos H.J.O."/>
            <person name="Ribeiro E.M.S.F."/>
            <person name="Rigo L.U."/>
            <person name="Rocha C.L.M.S.C."/>
            <person name="Rocha S.N."/>
            <person name="Santos K."/>
            <person name="Satori D."/>
            <person name="Silva A.G."/>
            <person name="Simao R.C.G."/>
            <person name="Soares M.A.M."/>
            <person name="Souza E.M."/>
            <person name="Steffens M.B.R."/>
            <person name="Steindel M."/>
            <person name="Tadra-Sfeir M.Z."/>
            <person name="Takahashi E.K."/>
            <person name="Torres R.A."/>
            <person name="Valle J.S."/>
            <person name="Vernal J.I."/>
            <person name="Vilas-Boas L.A."/>
            <person name="Watanabe M.A.E."/>
            <person name="Weiss V.A."/>
            <person name="Yates M.A."/>
            <person name="Souza E.M."/>
        </authorList>
    </citation>
    <scope>NUCLEOTIDE SEQUENCE [LARGE SCALE GENOMIC DNA]</scope>
    <source>
        <strain evidence="6 7">SmR1</strain>
    </source>
</reference>
<dbReference type="GeneID" id="29391308"/>
<evidence type="ECO:0000256" key="2">
    <source>
        <dbReference type="ARBA" id="ARBA00023125"/>
    </source>
</evidence>
<gene>
    <name evidence="6" type="primary">corR</name>
    <name evidence="6" type="ordered locus">Hsero_1231</name>
</gene>
<dbReference type="GO" id="GO:0000160">
    <property type="term" value="P:phosphorelay signal transduction system"/>
    <property type="evidence" value="ECO:0007669"/>
    <property type="project" value="InterPro"/>
</dbReference>
<keyword evidence="1 3" id="KW-0597">Phosphoprotein</keyword>
<dbReference type="GO" id="GO:0006355">
    <property type="term" value="P:regulation of DNA-templated transcription"/>
    <property type="evidence" value="ECO:0007669"/>
    <property type="project" value="InterPro"/>
</dbReference>
<dbReference type="SUPFAM" id="SSF52172">
    <property type="entry name" value="CheY-like"/>
    <property type="match status" value="1"/>
</dbReference>
<dbReference type="Pfam" id="PF00196">
    <property type="entry name" value="GerE"/>
    <property type="match status" value="1"/>
</dbReference>
<dbReference type="InterPro" id="IPR016032">
    <property type="entry name" value="Sig_transdc_resp-reg_C-effctor"/>
</dbReference>
<dbReference type="InterPro" id="IPR000792">
    <property type="entry name" value="Tscrpt_reg_LuxR_C"/>
</dbReference>
<dbReference type="PROSITE" id="PS50110">
    <property type="entry name" value="RESPONSE_REGULATORY"/>
    <property type="match status" value="1"/>
</dbReference>
<dbReference type="InterPro" id="IPR011006">
    <property type="entry name" value="CheY-like_superfamily"/>
</dbReference>
<evidence type="ECO:0000259" key="5">
    <source>
        <dbReference type="PROSITE" id="PS50110"/>
    </source>
</evidence>
<dbReference type="Proteomes" id="UP000000329">
    <property type="component" value="Chromosome"/>
</dbReference>
<dbReference type="KEGG" id="hse:Hsero_1231"/>
<accession>D8INS7</accession>
<dbReference type="PANTHER" id="PTHR45566">
    <property type="entry name" value="HTH-TYPE TRANSCRIPTIONAL REGULATOR YHJB-RELATED"/>
    <property type="match status" value="1"/>
</dbReference>
<dbReference type="SMART" id="SM00421">
    <property type="entry name" value="HTH_LUXR"/>
    <property type="match status" value="1"/>
</dbReference>
<dbReference type="CDD" id="cd17535">
    <property type="entry name" value="REC_NarL-like"/>
    <property type="match status" value="1"/>
</dbReference>
<feature type="domain" description="HTH luxR-type" evidence="4">
    <location>
        <begin position="136"/>
        <end position="201"/>
    </location>
</feature>
<dbReference type="eggNOG" id="COG2197">
    <property type="taxonomic scope" value="Bacteria"/>
</dbReference>
<dbReference type="PANTHER" id="PTHR45566:SF2">
    <property type="entry name" value="NARL SUBFAMILY"/>
    <property type="match status" value="1"/>
</dbReference>
<keyword evidence="7" id="KW-1185">Reference proteome</keyword>
<protein>
    <submittedName>
        <fullName evidence="6">Response regulator protein</fullName>
    </submittedName>
</protein>
<dbReference type="STRING" id="757424.Hsero_1231"/>
<feature type="domain" description="Response regulatory" evidence="5">
    <location>
        <begin position="5"/>
        <end position="123"/>
    </location>
</feature>
<evidence type="ECO:0000259" key="4">
    <source>
        <dbReference type="PROSITE" id="PS50043"/>
    </source>
</evidence>
<dbReference type="SMART" id="SM00448">
    <property type="entry name" value="REC"/>
    <property type="match status" value="1"/>
</dbReference>
<dbReference type="GO" id="GO:0003677">
    <property type="term" value="F:DNA binding"/>
    <property type="evidence" value="ECO:0007669"/>
    <property type="project" value="UniProtKB-KW"/>
</dbReference>
<dbReference type="InterPro" id="IPR058245">
    <property type="entry name" value="NreC/VraR/RcsB-like_REC"/>
</dbReference>
<dbReference type="InterPro" id="IPR051015">
    <property type="entry name" value="EvgA-like"/>
</dbReference>
<sequence>MSTPHLLIIDDHALFRSGLRLVLQNSLPQARLSEAASLEEALHLQGDEEDAPTLLLIDIQLGGLNGIDGMAVLARRWPGVPAIILSADDTDHTVRQALQRGASAFVSKAATAEHIMAVIAKVGGGLTPCQNLRGDQPDDKAQFTPRQYEVLGLLSQGLTNKAIGRRLNLSENTIRGHVQAILLALDVDNRAEAAFAARRRGLVS</sequence>
<dbReference type="CDD" id="cd06170">
    <property type="entry name" value="LuxR_C_like"/>
    <property type="match status" value="1"/>
</dbReference>
<name>D8INS7_HERSS</name>
<dbReference type="InterPro" id="IPR001789">
    <property type="entry name" value="Sig_transdc_resp-reg_receiver"/>
</dbReference>
<dbReference type="OrthoDB" id="9780593at2"/>